<evidence type="ECO:0000256" key="4">
    <source>
        <dbReference type="ARBA" id="ARBA00022989"/>
    </source>
</evidence>
<evidence type="ECO:0000256" key="2">
    <source>
        <dbReference type="ARBA" id="ARBA00022692"/>
    </source>
</evidence>
<organism evidence="8 9">
    <name type="scientific">Vitis vinifera</name>
    <name type="common">Grape</name>
    <dbReference type="NCBI Taxonomy" id="29760"/>
    <lineage>
        <taxon>Eukaryota</taxon>
        <taxon>Viridiplantae</taxon>
        <taxon>Streptophyta</taxon>
        <taxon>Embryophyta</taxon>
        <taxon>Tracheophyta</taxon>
        <taxon>Spermatophyta</taxon>
        <taxon>Magnoliopsida</taxon>
        <taxon>eudicotyledons</taxon>
        <taxon>Gunneridae</taxon>
        <taxon>Pentapetalae</taxon>
        <taxon>rosids</taxon>
        <taxon>Vitales</taxon>
        <taxon>Vitaceae</taxon>
        <taxon>Viteae</taxon>
        <taxon>Vitis</taxon>
    </lineage>
</organism>
<accession>A0A438JUP8</accession>
<protein>
    <submittedName>
        <fullName evidence="8">Putative LRR receptor-like serine/threonine-protein kinase</fullName>
    </submittedName>
</protein>
<keyword evidence="6 8" id="KW-0675">Receptor</keyword>
<evidence type="ECO:0000313" key="9">
    <source>
        <dbReference type="Proteomes" id="UP000288805"/>
    </source>
</evidence>
<dbReference type="InterPro" id="IPR032675">
    <property type="entry name" value="LRR_dom_sf"/>
</dbReference>
<dbReference type="AlphaFoldDB" id="A0A438JUP8"/>
<evidence type="ECO:0000256" key="1">
    <source>
        <dbReference type="ARBA" id="ARBA00004479"/>
    </source>
</evidence>
<keyword evidence="3" id="KW-0732">Signal</keyword>
<dbReference type="InterPro" id="IPR046956">
    <property type="entry name" value="RLP23-like"/>
</dbReference>
<comment type="subcellular location">
    <subcellularLocation>
        <location evidence="1">Membrane</location>
        <topology evidence="1">Single-pass type I membrane protein</topology>
    </subcellularLocation>
</comment>
<dbReference type="PANTHER" id="PTHR48063:SF112">
    <property type="entry name" value="RECEPTOR LIKE PROTEIN 30-LIKE"/>
    <property type="match status" value="1"/>
</dbReference>
<keyword evidence="8" id="KW-0418">Kinase</keyword>
<keyword evidence="2" id="KW-0812">Transmembrane</keyword>
<keyword evidence="8" id="KW-0808">Transferase</keyword>
<evidence type="ECO:0000313" key="8">
    <source>
        <dbReference type="EMBL" id="RVX12686.1"/>
    </source>
</evidence>
<dbReference type="Proteomes" id="UP000288805">
    <property type="component" value="Unassembled WGS sequence"/>
</dbReference>
<keyword evidence="5" id="KW-0472">Membrane</keyword>
<dbReference type="Gene3D" id="3.80.10.10">
    <property type="entry name" value="Ribonuclease Inhibitor"/>
    <property type="match status" value="1"/>
</dbReference>
<dbReference type="SUPFAM" id="SSF52058">
    <property type="entry name" value="L domain-like"/>
    <property type="match status" value="1"/>
</dbReference>
<evidence type="ECO:0000256" key="5">
    <source>
        <dbReference type="ARBA" id="ARBA00023136"/>
    </source>
</evidence>
<keyword evidence="7" id="KW-0325">Glycoprotein</keyword>
<evidence type="ECO:0000256" key="6">
    <source>
        <dbReference type="ARBA" id="ARBA00023170"/>
    </source>
</evidence>
<evidence type="ECO:0000256" key="7">
    <source>
        <dbReference type="ARBA" id="ARBA00023180"/>
    </source>
</evidence>
<dbReference type="PANTHER" id="PTHR48063">
    <property type="entry name" value="LRR RECEPTOR-LIKE KINASE"/>
    <property type="match status" value="1"/>
</dbReference>
<dbReference type="EMBL" id="QGNW01000027">
    <property type="protein sequence ID" value="RVX12686.1"/>
    <property type="molecule type" value="Genomic_DNA"/>
</dbReference>
<evidence type="ECO:0000256" key="3">
    <source>
        <dbReference type="ARBA" id="ARBA00022729"/>
    </source>
</evidence>
<dbReference type="GO" id="GO:0016301">
    <property type="term" value="F:kinase activity"/>
    <property type="evidence" value="ECO:0007669"/>
    <property type="project" value="UniProtKB-KW"/>
</dbReference>
<name>A0A438JUP8_VITVI</name>
<sequence>MVSNGSLLMYVTMTSTGCAGPRKHSGMANASAPPALHLCQICRQLSSLHELAIVDLSCNLWTGPIPEKLSNLPSLLLMNMSFNEVSGSIPLEKISRMMGSSAFVGNSKLCGEPLKPCADSEGIQRGFELESRSKDKLKWVFLL</sequence>
<dbReference type="GO" id="GO:0016020">
    <property type="term" value="C:membrane"/>
    <property type="evidence" value="ECO:0007669"/>
    <property type="project" value="UniProtKB-SubCell"/>
</dbReference>
<proteinExistence type="predicted"/>
<comment type="caution">
    <text evidence="8">The sequence shown here is derived from an EMBL/GenBank/DDBJ whole genome shotgun (WGS) entry which is preliminary data.</text>
</comment>
<gene>
    <name evidence="8" type="primary">VvCHDp000359_0</name>
    <name evidence="8" type="ORF">CK203_011547</name>
</gene>
<keyword evidence="4" id="KW-1133">Transmembrane helix</keyword>
<reference evidence="8 9" key="1">
    <citation type="journal article" date="2018" name="PLoS Genet.">
        <title>Population sequencing reveals clonal diversity and ancestral inbreeding in the grapevine cultivar Chardonnay.</title>
        <authorList>
            <person name="Roach M.J."/>
            <person name="Johnson D.L."/>
            <person name="Bohlmann J."/>
            <person name="van Vuuren H.J."/>
            <person name="Jones S.J."/>
            <person name="Pretorius I.S."/>
            <person name="Schmidt S.A."/>
            <person name="Borneman A.R."/>
        </authorList>
    </citation>
    <scope>NUCLEOTIDE SEQUENCE [LARGE SCALE GENOMIC DNA]</scope>
    <source>
        <strain evidence="9">cv. Chardonnay</strain>
        <tissue evidence="8">Leaf</tissue>
    </source>
</reference>